<gene>
    <name evidence="2" type="ORF">Q4610_14340</name>
</gene>
<dbReference type="Pfam" id="PF13521">
    <property type="entry name" value="AAA_28"/>
    <property type="match status" value="1"/>
</dbReference>
<evidence type="ECO:0000259" key="1">
    <source>
        <dbReference type="Pfam" id="PF13521"/>
    </source>
</evidence>
<evidence type="ECO:0000313" key="2">
    <source>
        <dbReference type="EMBL" id="MDO7836225.1"/>
    </source>
</evidence>
<dbReference type="EMBL" id="JAUQOM010000007">
    <property type="protein sequence ID" value="MDO7836225.1"/>
    <property type="molecule type" value="Genomic_DNA"/>
</dbReference>
<organism evidence="2 3">
    <name type="scientific">Sphingobium cyanobacteriorum</name>
    <dbReference type="NCBI Taxonomy" id="3063954"/>
    <lineage>
        <taxon>Bacteria</taxon>
        <taxon>Pseudomonadati</taxon>
        <taxon>Pseudomonadota</taxon>
        <taxon>Alphaproteobacteria</taxon>
        <taxon>Sphingomonadales</taxon>
        <taxon>Sphingomonadaceae</taxon>
        <taxon>Sphingobium</taxon>
    </lineage>
</organism>
<keyword evidence="2" id="KW-0067">ATP-binding</keyword>
<accession>A0ABT8ZNY3</accession>
<comment type="caution">
    <text evidence="2">The sequence shown here is derived from an EMBL/GenBank/DDBJ whole genome shotgun (WGS) entry which is preliminary data.</text>
</comment>
<dbReference type="SUPFAM" id="SSF52540">
    <property type="entry name" value="P-loop containing nucleoside triphosphate hydrolases"/>
    <property type="match status" value="1"/>
</dbReference>
<sequence length="184" mass="20333">MTISVVLHGVESTGKSVLAERLAGHFGTIWVPEYGRTHAEIHGVAMDEADLLLIGRTQAAMIAAAMPRANRFLFADTDSLMTAAWAQMMIGHVPKDLMTYQRADLYLLLEPDVAWVPDALRIYGDDPVRARFADISRAVLEQAGVHWASIGGDWDARFAQAVTIVENFAPPKSLQGFDLRRENE</sequence>
<keyword evidence="3" id="KW-1185">Reference proteome</keyword>
<dbReference type="PANTHER" id="PTHR37512:SF1">
    <property type="entry name" value="NADR_TTD14 AAA DOMAIN-CONTAINING PROTEIN"/>
    <property type="match status" value="1"/>
</dbReference>
<name>A0ABT8ZNY3_9SPHN</name>
<dbReference type="Gene3D" id="3.40.50.300">
    <property type="entry name" value="P-loop containing nucleotide triphosphate hydrolases"/>
    <property type="match status" value="1"/>
</dbReference>
<dbReference type="Proteomes" id="UP001176471">
    <property type="component" value="Unassembled WGS sequence"/>
</dbReference>
<protein>
    <submittedName>
        <fullName evidence="2">ATP-binding protein</fullName>
    </submittedName>
</protein>
<dbReference type="InterPro" id="IPR052735">
    <property type="entry name" value="NAD_biosynth-regulator"/>
</dbReference>
<dbReference type="RefSeq" id="WP_304536643.1">
    <property type="nucleotide sequence ID" value="NZ_JAUQOM010000007.1"/>
</dbReference>
<evidence type="ECO:0000313" key="3">
    <source>
        <dbReference type="Proteomes" id="UP001176471"/>
    </source>
</evidence>
<dbReference type="InterPro" id="IPR027417">
    <property type="entry name" value="P-loop_NTPase"/>
</dbReference>
<dbReference type="InterPro" id="IPR038727">
    <property type="entry name" value="NadR/Ttd14_AAA_dom"/>
</dbReference>
<reference evidence="2" key="1">
    <citation type="submission" date="2023-07" db="EMBL/GenBank/DDBJ databases">
        <title>Bacterial whole genome sequence for Sphingobium sp. HBC34.</title>
        <authorList>
            <person name="Le V."/>
            <person name="Ko S.-R."/>
            <person name="Ahn C.-Y."/>
            <person name="Oh H.-M."/>
        </authorList>
    </citation>
    <scope>NUCLEOTIDE SEQUENCE</scope>
    <source>
        <strain evidence="2">HBC34</strain>
    </source>
</reference>
<proteinExistence type="predicted"/>
<keyword evidence="2" id="KW-0547">Nucleotide-binding</keyword>
<feature type="domain" description="NadR/Ttd14 AAA" evidence="1">
    <location>
        <begin position="5"/>
        <end position="157"/>
    </location>
</feature>
<dbReference type="GO" id="GO:0005524">
    <property type="term" value="F:ATP binding"/>
    <property type="evidence" value="ECO:0007669"/>
    <property type="project" value="UniProtKB-KW"/>
</dbReference>
<dbReference type="PANTHER" id="PTHR37512">
    <property type="entry name" value="TRIFUNCTIONAL NAD BIOSYNTHESIS/REGULATOR PROTEIN NADR"/>
    <property type="match status" value="1"/>
</dbReference>